<keyword evidence="6" id="KW-0732">Signal</keyword>
<dbReference type="GO" id="GO:0004252">
    <property type="term" value="F:serine-type endopeptidase activity"/>
    <property type="evidence" value="ECO:0007669"/>
    <property type="project" value="UniProtKB-UniRule"/>
</dbReference>
<dbReference type="PANTHER" id="PTHR43806:SF11">
    <property type="entry name" value="CEREVISIN-RELATED"/>
    <property type="match status" value="1"/>
</dbReference>
<reference evidence="10" key="2">
    <citation type="submission" date="2020-10" db="EMBL/GenBank/DDBJ databases">
        <title>Mucilaginibacter sp. nov., isolated from soil.</title>
        <authorList>
            <person name="Jeon C.O."/>
        </authorList>
    </citation>
    <scope>NUCLEOTIDE SEQUENCE</scope>
    <source>
        <strain evidence="10">R11</strain>
    </source>
</reference>
<feature type="domain" description="GEVED" evidence="9">
    <location>
        <begin position="655"/>
        <end position="733"/>
    </location>
</feature>
<keyword evidence="4 5" id="KW-0720">Serine protease</keyword>
<dbReference type="PROSITE" id="PS00138">
    <property type="entry name" value="SUBTILASE_SER"/>
    <property type="match status" value="1"/>
</dbReference>
<dbReference type="NCBIfam" id="TIGR04183">
    <property type="entry name" value="Por_Secre_tail"/>
    <property type="match status" value="1"/>
</dbReference>
<organism evidence="10 11">
    <name type="scientific">Mucilaginibacter agri</name>
    <dbReference type="NCBI Taxonomy" id="2695265"/>
    <lineage>
        <taxon>Bacteria</taxon>
        <taxon>Pseudomonadati</taxon>
        <taxon>Bacteroidota</taxon>
        <taxon>Sphingobacteriia</taxon>
        <taxon>Sphingobacteriales</taxon>
        <taxon>Sphingobacteriaceae</taxon>
        <taxon>Mucilaginibacter</taxon>
    </lineage>
</organism>
<evidence type="ECO:0000256" key="5">
    <source>
        <dbReference type="PROSITE-ProRule" id="PRU01240"/>
    </source>
</evidence>
<dbReference type="PROSITE" id="PS51892">
    <property type="entry name" value="SUBTILASE"/>
    <property type="match status" value="1"/>
</dbReference>
<dbReference type="PANTHER" id="PTHR43806">
    <property type="entry name" value="PEPTIDASE S8"/>
    <property type="match status" value="1"/>
</dbReference>
<dbReference type="InterPro" id="IPR026444">
    <property type="entry name" value="Secre_tail"/>
</dbReference>
<feature type="signal peptide" evidence="6">
    <location>
        <begin position="1"/>
        <end position="23"/>
    </location>
</feature>
<evidence type="ECO:0000259" key="8">
    <source>
        <dbReference type="Pfam" id="PF18962"/>
    </source>
</evidence>
<dbReference type="InterPro" id="IPR000209">
    <property type="entry name" value="Peptidase_S8/S53_dom"/>
</dbReference>
<dbReference type="Proteomes" id="UP000638732">
    <property type="component" value="Unassembled WGS sequence"/>
</dbReference>
<dbReference type="Pfam" id="PF00082">
    <property type="entry name" value="Peptidase_S8"/>
    <property type="match status" value="1"/>
</dbReference>
<dbReference type="InterPro" id="IPR045474">
    <property type="entry name" value="GEVED"/>
</dbReference>
<name>A0A966DUB5_9SPHI</name>
<comment type="caution">
    <text evidence="10">The sequence shown here is derived from an EMBL/GenBank/DDBJ whole genome shotgun (WGS) entry which is preliminary data.</text>
</comment>
<dbReference type="InterPro" id="IPR008979">
    <property type="entry name" value="Galactose-bd-like_sf"/>
</dbReference>
<keyword evidence="2 5" id="KW-0645">Protease</keyword>
<sequence>MNKSRFAIALSFVSCLLFSRAQAQQPLVSEAKKAELNASAQQLNQIYEAQRKQFPTLALKYNWNLSSIRKDGGIMRLHRITDAGFPVFVKTDNNTTSAATTRTNLVQPGGSLNLGLSGSSTFLNGKLAIFDGGAVLTSHQEFAGKTITIKTTGASVLEHSTHVAGTMIAKGVYAPAKGMSFGANTLNSYTFDNDVADMTAAASSLLLSNHSYGTVAGWDYDGTRWNWYGKPGDTEDYQFGFYGTQAHDWDNIAYNAPYYLIVESAGNNRIYNGPAVGDDYWGERSRTDPTFVDKGARPAGISSNDSYDIIPDYANSKNIMTVGAVNALPFGPSTRSDVSIATFSSWGPTDDGRVKPDICGMGVNVLSTGSSSNNSYVILSGTSMAAPNVTGSLLLLQEYYAKQNGGKFMHSATLKGLACHTAFDSGNIGPDYIYGWGLLDMAKAAQAITDNGTKSLVIEDVLTQGQTKTIPVVASGDGVLMASISWTDPAAAATADGTLNSRTPKLVNDLDIRISDGTTTFMPWVLNPDQPAVAATTGDNIRDNIEQVYIANVVPGKQYTITISHKNTLQSGSQAYSLIVTGVGGAAYCTSAPASSADSRINKFTLSNVTNTPVAGCTTYADYSGTYTVQLEPGKTYPLSLTLGTCGSNFNKIAKVFIDWNADGDFDDSGEVVATSGVINATGVFNASVTVPTGVTIGNYTRLRVVLTETSDPAAVTACGTYAKGETEDYRVQFVQPALDAGVVAVNSSTASGACAGPTKLVITIRNFGTQTLSTIPVTLTVTAPDNTVTTFNETFTGSITPGSQADYTFTNTYTTLAGVTYTITGATKLPNDLVVANDQTTTSLVIGSVPVASNLSAYYCNNTNSYQLSGTASDGTLLWYSHLNDVIPIAAGSPASTNTAPIDNTYYAGINDFSGTVGPTTKAAFTGGGYNQYTPAINVTTQAPMVLESARLYIGNAGKITFTVADASGQIVSTTTINAALTRSVAVPPTAGNAADDAADQGAVYPLNLIFPSAGAYTINISYDDDATIFRSNAGVTGYPFTIGGIFSITGNTATPNSTSYYYYLYDMHIRSYGCSSASRMAVTLTKPLITQNVNVLSSNYATGNQWYYNGTLITGATEQTFKATESGNYQVSVAVSGTCTALSDNFAFAQTALHPDNSTDIGLTIFPVPASSTLNVLFVAKTGGDLSMSFINSLGQVMYTDKRTVTEGNFSTALNVNGLPPGTYVLRIILADKLYAKKVIIVR</sequence>
<protein>
    <submittedName>
        <fullName evidence="10">S8 family serine peptidase</fullName>
    </submittedName>
</protein>
<dbReference type="SUPFAM" id="SSF52743">
    <property type="entry name" value="Subtilisin-like"/>
    <property type="match status" value="1"/>
</dbReference>
<dbReference type="SUPFAM" id="SSF49785">
    <property type="entry name" value="Galactose-binding domain-like"/>
    <property type="match status" value="1"/>
</dbReference>
<evidence type="ECO:0000313" key="10">
    <source>
        <dbReference type="EMBL" id="NCD71545.1"/>
    </source>
</evidence>
<feature type="domain" description="Secretion system C-terminal sorting" evidence="8">
    <location>
        <begin position="1167"/>
        <end position="1243"/>
    </location>
</feature>
<dbReference type="InterPro" id="IPR036852">
    <property type="entry name" value="Peptidase_S8/S53_dom_sf"/>
</dbReference>
<feature type="chain" id="PRO_5036960409" evidence="6">
    <location>
        <begin position="24"/>
        <end position="1245"/>
    </location>
</feature>
<dbReference type="InterPro" id="IPR023828">
    <property type="entry name" value="Peptidase_S8_Ser-AS"/>
</dbReference>
<dbReference type="Pfam" id="PF20009">
    <property type="entry name" value="GEVED"/>
    <property type="match status" value="1"/>
</dbReference>
<reference evidence="10" key="1">
    <citation type="submission" date="2020-01" db="EMBL/GenBank/DDBJ databases">
        <authorList>
            <person name="Seo Y.L."/>
        </authorList>
    </citation>
    <scope>NUCLEOTIDE SEQUENCE</scope>
    <source>
        <strain evidence="10">R11</strain>
    </source>
</reference>
<feature type="active site" description="Charge relay system" evidence="5">
    <location>
        <position position="159"/>
    </location>
</feature>
<evidence type="ECO:0000256" key="2">
    <source>
        <dbReference type="ARBA" id="ARBA00022670"/>
    </source>
</evidence>
<evidence type="ECO:0000256" key="4">
    <source>
        <dbReference type="ARBA" id="ARBA00022825"/>
    </source>
</evidence>
<keyword evidence="11" id="KW-1185">Reference proteome</keyword>
<evidence type="ECO:0000259" key="7">
    <source>
        <dbReference type="Pfam" id="PF00082"/>
    </source>
</evidence>
<gene>
    <name evidence="10" type="ORF">GSY63_19420</name>
</gene>
<evidence type="ECO:0000256" key="1">
    <source>
        <dbReference type="ARBA" id="ARBA00011073"/>
    </source>
</evidence>
<keyword evidence="3 5" id="KW-0378">Hydrolase</keyword>
<proteinExistence type="inferred from homology"/>
<evidence type="ECO:0000313" key="11">
    <source>
        <dbReference type="Proteomes" id="UP000638732"/>
    </source>
</evidence>
<dbReference type="Gene3D" id="3.40.50.200">
    <property type="entry name" value="Peptidase S8/S53 domain"/>
    <property type="match status" value="1"/>
</dbReference>
<dbReference type="GO" id="GO:0006508">
    <property type="term" value="P:proteolysis"/>
    <property type="evidence" value="ECO:0007669"/>
    <property type="project" value="UniProtKB-KW"/>
</dbReference>
<dbReference type="RefSeq" id="WP_166587492.1">
    <property type="nucleotide sequence ID" value="NZ_WWEO01000044.1"/>
</dbReference>
<comment type="similarity">
    <text evidence="1 5">Belongs to the peptidase S8 family.</text>
</comment>
<evidence type="ECO:0000256" key="6">
    <source>
        <dbReference type="SAM" id="SignalP"/>
    </source>
</evidence>
<dbReference type="EMBL" id="WWEO01000044">
    <property type="protein sequence ID" value="NCD71545.1"/>
    <property type="molecule type" value="Genomic_DNA"/>
</dbReference>
<feature type="domain" description="Peptidase S8/S53" evidence="7">
    <location>
        <begin position="154"/>
        <end position="437"/>
    </location>
</feature>
<feature type="active site" description="Charge relay system" evidence="5">
    <location>
        <position position="383"/>
    </location>
</feature>
<accession>A0A966DUB5</accession>
<dbReference type="AlphaFoldDB" id="A0A966DUB5"/>
<evidence type="ECO:0000259" key="9">
    <source>
        <dbReference type="Pfam" id="PF20009"/>
    </source>
</evidence>
<dbReference type="InterPro" id="IPR050131">
    <property type="entry name" value="Peptidase_S8_subtilisin-like"/>
</dbReference>
<dbReference type="Pfam" id="PF18962">
    <property type="entry name" value="Por_Secre_tail"/>
    <property type="match status" value="1"/>
</dbReference>
<feature type="active site" description="Charge relay system" evidence="5">
    <location>
        <position position="131"/>
    </location>
</feature>
<evidence type="ECO:0000256" key="3">
    <source>
        <dbReference type="ARBA" id="ARBA00022801"/>
    </source>
</evidence>
<dbReference type="Gene3D" id="2.60.120.380">
    <property type="match status" value="1"/>
</dbReference>